<dbReference type="PANTHER" id="PTHR30050">
    <property type="entry name" value="CHROMOSOMAL REPLICATION INITIATOR PROTEIN DNAA"/>
    <property type="match status" value="1"/>
</dbReference>
<keyword evidence="3 8" id="KW-0235">DNA replication</keyword>
<dbReference type="InterPro" id="IPR013317">
    <property type="entry name" value="DnaA_dom"/>
</dbReference>
<evidence type="ECO:0000256" key="6">
    <source>
        <dbReference type="ARBA" id="ARBA00023121"/>
    </source>
</evidence>
<dbReference type="InterPro" id="IPR001957">
    <property type="entry name" value="Chromosome_initiator_DnaA"/>
</dbReference>
<evidence type="ECO:0000256" key="5">
    <source>
        <dbReference type="ARBA" id="ARBA00022840"/>
    </source>
</evidence>
<dbReference type="InterPro" id="IPR003593">
    <property type="entry name" value="AAA+_ATPase"/>
</dbReference>
<dbReference type="PANTHER" id="PTHR30050:SF2">
    <property type="entry name" value="CHROMOSOMAL REPLICATION INITIATOR PROTEIN DNAA"/>
    <property type="match status" value="1"/>
</dbReference>
<keyword evidence="6 8" id="KW-0446">Lipid-binding</keyword>
<accession>A0ABW5E4P6</accession>
<reference evidence="15" key="1">
    <citation type="journal article" date="2019" name="Int. J. Syst. Evol. Microbiol.">
        <title>The Global Catalogue of Microorganisms (GCM) 10K type strain sequencing project: providing services to taxonomists for standard genome sequencing and annotation.</title>
        <authorList>
            <consortium name="The Broad Institute Genomics Platform"/>
            <consortium name="The Broad Institute Genome Sequencing Center for Infectious Disease"/>
            <person name="Wu L."/>
            <person name="Ma J."/>
        </authorList>
    </citation>
    <scope>NUCLEOTIDE SEQUENCE [LARGE SCALE GENOMIC DNA]</scope>
    <source>
        <strain evidence="15">JCM 16545</strain>
    </source>
</reference>
<dbReference type="CDD" id="cd06571">
    <property type="entry name" value="Bac_DnaA_C"/>
    <property type="match status" value="1"/>
</dbReference>
<dbReference type="InterPro" id="IPR027417">
    <property type="entry name" value="P-loop_NTPase"/>
</dbReference>
<feature type="binding site" evidence="8">
    <location>
        <position position="183"/>
    </location>
    <ligand>
        <name>ATP</name>
        <dbReference type="ChEBI" id="CHEBI:30616"/>
    </ligand>
</feature>
<dbReference type="CDD" id="cd00009">
    <property type="entry name" value="AAA"/>
    <property type="match status" value="1"/>
</dbReference>
<comment type="caution">
    <text evidence="8">Lacks conserved residue(s) required for the propagation of feature annotation.</text>
</comment>
<comment type="caution">
    <text evidence="14">The sequence shown here is derived from an EMBL/GenBank/DDBJ whole genome shotgun (WGS) entry which is preliminary data.</text>
</comment>
<dbReference type="Pfam" id="PF00308">
    <property type="entry name" value="Bac_DnaA"/>
    <property type="match status" value="1"/>
</dbReference>
<evidence type="ECO:0000256" key="10">
    <source>
        <dbReference type="RuleBase" id="RU000577"/>
    </source>
</evidence>
<sequence length="474" mass="52924">MHELSAQVTHHDASGSANYSGDEKIWNAVSSHLQDLLSADAYQRWFDGAECAEISQNEISIAVPSDIHQVWIETNFMPELQAAVSKVLDASVVAKVMVAGSEEFTEVNDSAEDSSETRAVLPAAEQMSLDKKLKNVGLNPLFNFKRFVVGQNSEFAHAACTAVASGSGVSYNPLFIHGGSGLGKTHLMQAVGNRMIADNPEAKVVYLTSEKFTNEFINSVKKGDLDKFRRKYRKADVLLIDDIQFLAGKERSQEEFFHTFNTLLDLQSQIVLTSDRPACEIKKFEPRLISRFESGLTVEMQSPRMETRVAILQKKMEDWDVKLSDEVIRFLAERIRSNVRRLEGALVRLATYASLGGSSITVERAETLLRDILREEGAKQVSIDAIQKIVSEHFDVRLADMSSRRRPANIAFARQVAMYLSRKMTQSSLMEIGDAFGGRDHGTVIHAVKKVESRMGKESMVRDTVDLLDAMLQR</sequence>
<dbReference type="Pfam" id="PF08299">
    <property type="entry name" value="Bac_DnaA_C"/>
    <property type="match status" value="1"/>
</dbReference>
<evidence type="ECO:0000256" key="11">
    <source>
        <dbReference type="RuleBase" id="RU004227"/>
    </source>
</evidence>
<dbReference type="InterPro" id="IPR038454">
    <property type="entry name" value="DnaA_N_sf"/>
</dbReference>
<dbReference type="Gene3D" id="3.30.300.180">
    <property type="match status" value="1"/>
</dbReference>
<dbReference type="InterPro" id="IPR024633">
    <property type="entry name" value="DnaA_N_dom"/>
</dbReference>
<gene>
    <name evidence="8 14" type="primary">dnaA</name>
    <name evidence="14" type="ORF">ACFSQZ_13455</name>
</gene>
<keyword evidence="7 8" id="KW-0238">DNA-binding</keyword>
<evidence type="ECO:0000256" key="3">
    <source>
        <dbReference type="ARBA" id="ARBA00022705"/>
    </source>
</evidence>
<evidence type="ECO:0000256" key="7">
    <source>
        <dbReference type="ARBA" id="ARBA00023125"/>
    </source>
</evidence>
<evidence type="ECO:0000256" key="4">
    <source>
        <dbReference type="ARBA" id="ARBA00022741"/>
    </source>
</evidence>
<keyword evidence="15" id="KW-1185">Reference proteome</keyword>
<feature type="region of interest" description="Domain IV, binds dsDNA" evidence="8">
    <location>
        <begin position="354"/>
        <end position="474"/>
    </location>
</feature>
<dbReference type="InterPro" id="IPR010921">
    <property type="entry name" value="Trp_repressor/repl_initiator"/>
</dbReference>
<name>A0ABW5E4P6_9BACT</name>
<feature type="domain" description="AAA+ ATPase" evidence="12">
    <location>
        <begin position="170"/>
        <end position="304"/>
    </location>
</feature>
<dbReference type="Gene3D" id="1.10.1750.10">
    <property type="match status" value="1"/>
</dbReference>
<dbReference type="NCBIfam" id="TIGR00362">
    <property type="entry name" value="DnaA"/>
    <property type="match status" value="1"/>
</dbReference>
<evidence type="ECO:0000313" key="15">
    <source>
        <dbReference type="Proteomes" id="UP001597297"/>
    </source>
</evidence>
<dbReference type="Gene3D" id="1.10.8.60">
    <property type="match status" value="1"/>
</dbReference>
<comment type="similarity">
    <text evidence="1 8 11">Belongs to the DnaA family.</text>
</comment>
<evidence type="ECO:0000259" key="12">
    <source>
        <dbReference type="SMART" id="SM00382"/>
    </source>
</evidence>
<keyword evidence="2 8" id="KW-0963">Cytoplasm</keyword>
<dbReference type="PRINTS" id="PR00051">
    <property type="entry name" value="DNAA"/>
</dbReference>
<keyword evidence="5 8" id="KW-0067">ATP-binding</keyword>
<feature type="domain" description="Chromosomal replication initiator DnaA C-terminal" evidence="13">
    <location>
        <begin position="382"/>
        <end position="451"/>
    </location>
</feature>
<dbReference type="RefSeq" id="WP_377093417.1">
    <property type="nucleotide sequence ID" value="NZ_JBHSJM010000001.1"/>
</dbReference>
<dbReference type="Pfam" id="PF11638">
    <property type="entry name" value="DnaA_N"/>
    <property type="match status" value="1"/>
</dbReference>
<comment type="domain">
    <text evidence="8">Domain I is involved in oligomerization and binding regulators, domain II is flexibile and of varying length in different bacteria, domain III forms the AAA+ region, while domain IV binds dsDNA.</text>
</comment>
<dbReference type="SMART" id="SM00382">
    <property type="entry name" value="AAA"/>
    <property type="match status" value="1"/>
</dbReference>
<proteinExistence type="inferred from homology"/>
<dbReference type="Proteomes" id="UP001597297">
    <property type="component" value="Unassembled WGS sequence"/>
</dbReference>
<feature type="region of interest" description="Domain III, AAA+ region" evidence="8">
    <location>
        <begin position="137"/>
        <end position="353"/>
    </location>
</feature>
<dbReference type="Gene3D" id="3.40.50.300">
    <property type="entry name" value="P-loop containing nucleotide triphosphate hydrolases"/>
    <property type="match status" value="1"/>
</dbReference>
<feature type="binding site" evidence="8">
    <location>
        <position position="184"/>
    </location>
    <ligand>
        <name>ATP</name>
        <dbReference type="ChEBI" id="CHEBI:30616"/>
    </ligand>
</feature>
<evidence type="ECO:0000256" key="8">
    <source>
        <dbReference type="HAMAP-Rule" id="MF_00377"/>
    </source>
</evidence>
<dbReference type="SMART" id="SM00760">
    <property type="entry name" value="Bac_DnaA_C"/>
    <property type="match status" value="1"/>
</dbReference>
<comment type="function">
    <text evidence="8 10">Plays an essential role in the initiation and regulation of chromosomal replication. ATP-DnaA binds to the origin of replication (oriC) to initiate formation of the DNA replication initiation complex once per cell cycle. Binds the DnaA box (a 9 base pair repeat at the origin) and separates the double-stranded (ds)DNA. Forms a right-handed helical filament on oriC DNA; dsDNA binds to the exterior of the filament while single-stranded (ss)DNA is stabiized in the filament's interior. The ATP-DnaA-oriC complex binds and stabilizes one strand of the AT-rich DNA unwinding element (DUE), permitting loading of DNA polymerase. After initiation quickly degrades to an ADP-DnaA complex that is not apt for DNA replication. Binds acidic phospholipids.</text>
</comment>
<evidence type="ECO:0000259" key="13">
    <source>
        <dbReference type="SMART" id="SM00760"/>
    </source>
</evidence>
<evidence type="ECO:0000313" key="14">
    <source>
        <dbReference type="EMBL" id="MFD2277481.1"/>
    </source>
</evidence>
<comment type="subcellular location">
    <subcellularLocation>
        <location evidence="8">Cytoplasm</location>
    </subcellularLocation>
</comment>
<feature type="region of interest" description="Domain I, interacts with DnaA modulators" evidence="8">
    <location>
        <begin position="1"/>
        <end position="110"/>
    </location>
</feature>
<evidence type="ECO:0000256" key="9">
    <source>
        <dbReference type="NCBIfam" id="TIGR00362"/>
    </source>
</evidence>
<dbReference type="InterPro" id="IPR013159">
    <property type="entry name" value="DnaA_C"/>
</dbReference>
<feature type="binding site" evidence="8">
    <location>
        <position position="181"/>
    </location>
    <ligand>
        <name>ATP</name>
        <dbReference type="ChEBI" id="CHEBI:30616"/>
    </ligand>
</feature>
<protein>
    <recommendedName>
        <fullName evidence="8 9">Chromosomal replication initiator protein DnaA</fullName>
    </recommendedName>
</protein>
<evidence type="ECO:0000256" key="2">
    <source>
        <dbReference type="ARBA" id="ARBA00022490"/>
    </source>
</evidence>
<evidence type="ECO:0000256" key="1">
    <source>
        <dbReference type="ARBA" id="ARBA00006583"/>
    </source>
</evidence>
<dbReference type="SUPFAM" id="SSF52540">
    <property type="entry name" value="P-loop containing nucleoside triphosphate hydrolases"/>
    <property type="match status" value="1"/>
</dbReference>
<comment type="subunit">
    <text evidence="8">Oligomerizes as a right-handed, spiral filament on DNA at oriC.</text>
</comment>
<dbReference type="SUPFAM" id="SSF48295">
    <property type="entry name" value="TrpR-like"/>
    <property type="match status" value="1"/>
</dbReference>
<dbReference type="HAMAP" id="MF_00377">
    <property type="entry name" value="DnaA_bact"/>
    <property type="match status" value="1"/>
</dbReference>
<dbReference type="InterPro" id="IPR020591">
    <property type="entry name" value="Chromosome_initiator_DnaA-like"/>
</dbReference>
<organism evidence="14 15">
    <name type="scientific">Rubritalea spongiae</name>
    <dbReference type="NCBI Taxonomy" id="430797"/>
    <lineage>
        <taxon>Bacteria</taxon>
        <taxon>Pseudomonadati</taxon>
        <taxon>Verrucomicrobiota</taxon>
        <taxon>Verrucomicrobiia</taxon>
        <taxon>Verrucomicrobiales</taxon>
        <taxon>Rubritaleaceae</taxon>
        <taxon>Rubritalea</taxon>
    </lineage>
</organism>
<feature type="binding site" evidence="8">
    <location>
        <position position="185"/>
    </location>
    <ligand>
        <name>ATP</name>
        <dbReference type="ChEBI" id="CHEBI:30616"/>
    </ligand>
</feature>
<keyword evidence="4 8" id="KW-0547">Nucleotide-binding</keyword>
<dbReference type="EMBL" id="JBHUJC010000042">
    <property type="protein sequence ID" value="MFD2277481.1"/>
    <property type="molecule type" value="Genomic_DNA"/>
</dbReference>